<dbReference type="PANTHER" id="PTHR21324:SF10">
    <property type="entry name" value="DNA DAMAGE-REGULATED AUTOPHAGY MODULATOR PROTEIN 2"/>
    <property type="match status" value="1"/>
</dbReference>
<feature type="transmembrane region" description="Helical" evidence="6">
    <location>
        <begin position="157"/>
        <end position="185"/>
    </location>
</feature>
<dbReference type="GO" id="GO:0045494">
    <property type="term" value="P:photoreceptor cell maintenance"/>
    <property type="evidence" value="ECO:0007669"/>
    <property type="project" value="TreeGrafter"/>
</dbReference>
<keyword evidence="4 6" id="KW-1133">Transmembrane helix</keyword>
<dbReference type="AlphaFoldDB" id="A0A401RUJ9"/>
<comment type="caution">
    <text evidence="8">The sequence shown here is derived from an EMBL/GenBank/DDBJ whole genome shotgun (WGS) entry which is preliminary data.</text>
</comment>
<evidence type="ECO:0000256" key="6">
    <source>
        <dbReference type="SAM" id="Phobius"/>
    </source>
</evidence>
<evidence type="ECO:0000256" key="4">
    <source>
        <dbReference type="ARBA" id="ARBA00022989"/>
    </source>
</evidence>
<comment type="similarity">
    <text evidence="2">Belongs to the DRAM/TMEM150 family.</text>
</comment>
<keyword evidence="3 6" id="KW-0812">Transmembrane</keyword>
<dbReference type="OMA" id="FWIRCAL"/>
<reference evidence="8 9" key="1">
    <citation type="journal article" date="2018" name="Nat. Ecol. Evol.">
        <title>Shark genomes provide insights into elasmobranch evolution and the origin of vertebrates.</title>
        <authorList>
            <person name="Hara Y"/>
            <person name="Yamaguchi K"/>
            <person name="Onimaru K"/>
            <person name="Kadota M"/>
            <person name="Koyanagi M"/>
            <person name="Keeley SD"/>
            <person name="Tatsumi K"/>
            <person name="Tanaka K"/>
            <person name="Motone F"/>
            <person name="Kageyama Y"/>
            <person name="Nozu R"/>
            <person name="Adachi N"/>
            <person name="Nishimura O"/>
            <person name="Nakagawa R"/>
            <person name="Tanegashima C"/>
            <person name="Kiyatake I"/>
            <person name="Matsumoto R"/>
            <person name="Murakumo K"/>
            <person name="Nishida K"/>
            <person name="Terakita A"/>
            <person name="Kuratani S"/>
            <person name="Sato K"/>
            <person name="Hyodo S Kuraku.S."/>
        </authorList>
    </citation>
    <scope>NUCLEOTIDE SEQUENCE [LARGE SCALE GENOMIC DNA]</scope>
</reference>
<dbReference type="GO" id="GO:0005764">
    <property type="term" value="C:lysosome"/>
    <property type="evidence" value="ECO:0007669"/>
    <property type="project" value="TreeGrafter"/>
</dbReference>
<feature type="transmembrane region" description="Helical" evidence="6">
    <location>
        <begin position="95"/>
        <end position="113"/>
    </location>
</feature>
<dbReference type="PANTHER" id="PTHR21324">
    <property type="entry name" value="FASTING-INDUCIBLE INTEGRAL MEMBRANE PROTEIN TM6P1-RELATED"/>
    <property type="match status" value="1"/>
</dbReference>
<keyword evidence="5 6" id="KW-0472">Membrane</keyword>
<evidence type="ECO:0000256" key="2">
    <source>
        <dbReference type="ARBA" id="ARBA00006565"/>
    </source>
</evidence>
<comment type="subcellular location">
    <subcellularLocation>
        <location evidence="1">Endomembrane system</location>
        <topology evidence="1">Multi-pass membrane protein</topology>
    </subcellularLocation>
</comment>
<name>A0A401RUJ9_CHIPU</name>
<protein>
    <recommendedName>
        <fullName evidence="7">CWH43-like N-terminal domain-containing protein</fullName>
    </recommendedName>
</protein>
<evidence type="ECO:0000256" key="5">
    <source>
        <dbReference type="ARBA" id="ARBA00023136"/>
    </source>
</evidence>
<evidence type="ECO:0000313" key="9">
    <source>
        <dbReference type="Proteomes" id="UP000287033"/>
    </source>
</evidence>
<dbReference type="OrthoDB" id="191706at2759"/>
<evidence type="ECO:0000313" key="8">
    <source>
        <dbReference type="EMBL" id="GCC21781.1"/>
    </source>
</evidence>
<organism evidence="8 9">
    <name type="scientific">Chiloscyllium punctatum</name>
    <name type="common">Brownbanded bambooshark</name>
    <name type="synonym">Hemiscyllium punctatum</name>
    <dbReference type="NCBI Taxonomy" id="137246"/>
    <lineage>
        <taxon>Eukaryota</taxon>
        <taxon>Metazoa</taxon>
        <taxon>Chordata</taxon>
        <taxon>Craniata</taxon>
        <taxon>Vertebrata</taxon>
        <taxon>Chondrichthyes</taxon>
        <taxon>Elasmobranchii</taxon>
        <taxon>Galeomorphii</taxon>
        <taxon>Galeoidea</taxon>
        <taxon>Orectolobiformes</taxon>
        <taxon>Hemiscylliidae</taxon>
        <taxon>Chiloscyllium</taxon>
    </lineage>
</organism>
<feature type="domain" description="CWH43-like N-terminal" evidence="7">
    <location>
        <begin position="8"/>
        <end position="234"/>
    </location>
</feature>
<dbReference type="GO" id="GO:0010506">
    <property type="term" value="P:regulation of autophagy"/>
    <property type="evidence" value="ECO:0007669"/>
    <property type="project" value="TreeGrafter"/>
</dbReference>
<feature type="transmembrane region" description="Helical" evidence="6">
    <location>
        <begin position="119"/>
        <end position="145"/>
    </location>
</feature>
<evidence type="ECO:0000259" key="7">
    <source>
        <dbReference type="Pfam" id="PF10277"/>
    </source>
</evidence>
<dbReference type="Proteomes" id="UP000287033">
    <property type="component" value="Unassembled WGS sequence"/>
</dbReference>
<evidence type="ECO:0000256" key="3">
    <source>
        <dbReference type="ARBA" id="ARBA00022692"/>
    </source>
</evidence>
<dbReference type="EMBL" id="BEZZ01002469">
    <property type="protein sequence ID" value="GCC21781.1"/>
    <property type="molecule type" value="Genomic_DNA"/>
</dbReference>
<evidence type="ECO:0000256" key="1">
    <source>
        <dbReference type="ARBA" id="ARBA00004127"/>
    </source>
</evidence>
<feature type="transmembrane region" description="Helical" evidence="6">
    <location>
        <begin position="205"/>
        <end position="228"/>
    </location>
</feature>
<feature type="transmembrane region" description="Helical" evidence="6">
    <location>
        <begin position="12"/>
        <end position="36"/>
    </location>
</feature>
<dbReference type="InterPro" id="IPR019402">
    <property type="entry name" value="CWH43_N"/>
</dbReference>
<proteinExistence type="inferred from homology"/>
<feature type="transmembrane region" description="Helical" evidence="6">
    <location>
        <begin position="56"/>
        <end position="75"/>
    </location>
</feature>
<dbReference type="InterPro" id="IPR050911">
    <property type="entry name" value="DRAM/TMEM150_Autophagy_Mod"/>
</dbReference>
<keyword evidence="9" id="KW-1185">Reference proteome</keyword>
<dbReference type="Pfam" id="PF10277">
    <property type="entry name" value="Frag1"/>
    <property type="match status" value="1"/>
</dbReference>
<accession>A0A401RUJ9</accession>
<sequence>MWWFQQGMSFFPAALVVWSASAFIFSFITAALLRHIDPLVPYISDTGTSPPERCVFGIMLSISAFLGLVTMYVRYKQVQALTQEEECIIVRLNRIGLSLGLISCLGLCIVANFQKTTLIHVHILGAVLTFGIGIIYLLLQTIISYMMQPLIHGIKIFWIRCALLIWCAASSISMFISSVTLYSMIPTTDMAKKLHWNPAEKGYKLHLVSTISEWSLAFSFLSFFLTYIRDFQKITLHAEVDLHSDTLYDRLPGHTHVGEHSPLLAGSL</sequence>
<gene>
    <name evidence="8" type="ORF">chiPu_0020256</name>
</gene>
<dbReference type="GO" id="GO:0012505">
    <property type="term" value="C:endomembrane system"/>
    <property type="evidence" value="ECO:0007669"/>
    <property type="project" value="UniProtKB-SubCell"/>
</dbReference>